<keyword evidence="4" id="KW-0547">Nucleotide-binding</keyword>
<keyword evidence="5 11" id="KW-0418">Kinase</keyword>
<reference evidence="11" key="1">
    <citation type="submission" date="2021-10" db="EMBL/GenBank/DDBJ databases">
        <title>Anaerobic single-cell dispensing facilitates the cultivation of human gut bacteria.</title>
        <authorList>
            <person name="Afrizal A."/>
        </authorList>
    </citation>
    <scope>NUCLEOTIDE SEQUENCE</scope>
    <source>
        <strain evidence="11">CLA-AA-H215</strain>
    </source>
</reference>
<dbReference type="SUPFAM" id="SSF52540">
    <property type="entry name" value="P-loop containing nucleoside triphosphate hydrolases"/>
    <property type="match status" value="1"/>
</dbReference>
<evidence type="ECO:0000256" key="7">
    <source>
        <dbReference type="ARBA" id="ARBA00023137"/>
    </source>
</evidence>
<accession>A0AAE3EC28</accession>
<dbReference type="GO" id="GO:0005886">
    <property type="term" value="C:plasma membrane"/>
    <property type="evidence" value="ECO:0007669"/>
    <property type="project" value="TreeGrafter"/>
</dbReference>
<dbReference type="EMBL" id="JAJEQR010000025">
    <property type="protein sequence ID" value="MCC2231256.1"/>
    <property type="molecule type" value="Genomic_DNA"/>
</dbReference>
<evidence type="ECO:0000256" key="4">
    <source>
        <dbReference type="ARBA" id="ARBA00022741"/>
    </source>
</evidence>
<dbReference type="Proteomes" id="UP001198182">
    <property type="component" value="Unassembled WGS sequence"/>
</dbReference>
<evidence type="ECO:0000259" key="10">
    <source>
        <dbReference type="Pfam" id="PF13614"/>
    </source>
</evidence>
<gene>
    <name evidence="11" type="ORF">LKD81_09655</name>
</gene>
<evidence type="ECO:0000256" key="9">
    <source>
        <dbReference type="SAM" id="MobiDB-lite"/>
    </source>
</evidence>
<comment type="similarity">
    <text evidence="1">Belongs to the CpsD/CapB family.</text>
</comment>
<dbReference type="AlphaFoldDB" id="A0AAE3EC28"/>
<comment type="caution">
    <text evidence="11">The sequence shown here is derived from an EMBL/GenBank/DDBJ whole genome shotgun (WGS) entry which is preliminary data.</text>
</comment>
<dbReference type="InterPro" id="IPR025669">
    <property type="entry name" value="AAA_dom"/>
</dbReference>
<feature type="compositionally biased region" description="Basic and acidic residues" evidence="9">
    <location>
        <begin position="234"/>
        <end position="247"/>
    </location>
</feature>
<keyword evidence="7" id="KW-0829">Tyrosine-protein kinase</keyword>
<dbReference type="RefSeq" id="WP_308453776.1">
    <property type="nucleotide sequence ID" value="NZ_JAJEQR010000025.1"/>
</dbReference>
<keyword evidence="3" id="KW-0808">Transferase</keyword>
<keyword evidence="12" id="KW-1185">Reference proteome</keyword>
<name>A0AAE3EC28_9FIRM</name>
<feature type="region of interest" description="Disordered" evidence="9">
    <location>
        <begin position="234"/>
        <end position="264"/>
    </location>
</feature>
<dbReference type="InterPro" id="IPR027417">
    <property type="entry name" value="P-loop_NTPase"/>
</dbReference>
<dbReference type="Pfam" id="PF13614">
    <property type="entry name" value="AAA_31"/>
    <property type="match status" value="1"/>
</dbReference>
<evidence type="ECO:0000256" key="2">
    <source>
        <dbReference type="ARBA" id="ARBA00011903"/>
    </source>
</evidence>
<evidence type="ECO:0000256" key="8">
    <source>
        <dbReference type="ARBA" id="ARBA00051245"/>
    </source>
</evidence>
<proteinExistence type="inferred from homology"/>
<dbReference type="GO" id="GO:0005524">
    <property type="term" value="F:ATP binding"/>
    <property type="evidence" value="ECO:0007669"/>
    <property type="project" value="UniProtKB-KW"/>
</dbReference>
<comment type="catalytic activity">
    <reaction evidence="8">
        <text>L-tyrosyl-[protein] + ATP = O-phospho-L-tyrosyl-[protein] + ADP + H(+)</text>
        <dbReference type="Rhea" id="RHEA:10596"/>
        <dbReference type="Rhea" id="RHEA-COMP:10136"/>
        <dbReference type="Rhea" id="RHEA-COMP:20101"/>
        <dbReference type="ChEBI" id="CHEBI:15378"/>
        <dbReference type="ChEBI" id="CHEBI:30616"/>
        <dbReference type="ChEBI" id="CHEBI:46858"/>
        <dbReference type="ChEBI" id="CHEBI:61978"/>
        <dbReference type="ChEBI" id="CHEBI:456216"/>
        <dbReference type="EC" id="2.7.10.2"/>
    </reaction>
</comment>
<dbReference type="NCBIfam" id="TIGR01007">
    <property type="entry name" value="eps_fam"/>
    <property type="match status" value="1"/>
</dbReference>
<dbReference type="CDD" id="cd05387">
    <property type="entry name" value="BY-kinase"/>
    <property type="match status" value="1"/>
</dbReference>
<evidence type="ECO:0000256" key="1">
    <source>
        <dbReference type="ARBA" id="ARBA00007316"/>
    </source>
</evidence>
<sequence length="264" mass="28552">MEKIKINPPSDLDYYSREAYNTLRTNILFCGADIKTILFTSCAPDEGKTETAWQLACSMAEAGKKVLFMDADLRKSVLAARIGLKNPVKGLSHFLSGQAQATEIIYSCNVKNLYIAFAGPVPPNPSELLGSWAFEGLIDAAKKVYDYIIIDTPPLGNVIDAAVVGHVADGAILVLESGKDSYRVAQRVKEQLLTADCKVLGAVLSKVSHKGGGYYNGAYYGKYYGKYYGNDAEKKPAAKTTDGKADTRSQAAASEIKLDEKGDQ</sequence>
<organism evidence="11 12">
    <name type="scientific">Hominifimenecus microfluidus</name>
    <dbReference type="NCBI Taxonomy" id="2885348"/>
    <lineage>
        <taxon>Bacteria</taxon>
        <taxon>Bacillati</taxon>
        <taxon>Bacillota</taxon>
        <taxon>Clostridia</taxon>
        <taxon>Lachnospirales</taxon>
        <taxon>Lachnospiraceae</taxon>
        <taxon>Hominifimenecus</taxon>
    </lineage>
</organism>
<dbReference type="PANTHER" id="PTHR32309:SF13">
    <property type="entry name" value="FERRIC ENTEROBACTIN TRANSPORT PROTEIN FEPE"/>
    <property type="match status" value="1"/>
</dbReference>
<evidence type="ECO:0000256" key="3">
    <source>
        <dbReference type="ARBA" id="ARBA00022679"/>
    </source>
</evidence>
<keyword evidence="6" id="KW-0067">ATP-binding</keyword>
<dbReference type="Gene3D" id="3.40.50.300">
    <property type="entry name" value="P-loop containing nucleotide triphosphate hydrolases"/>
    <property type="match status" value="1"/>
</dbReference>
<dbReference type="InterPro" id="IPR050445">
    <property type="entry name" value="Bact_polysacc_biosynth/exp"/>
</dbReference>
<evidence type="ECO:0000313" key="11">
    <source>
        <dbReference type="EMBL" id="MCC2231256.1"/>
    </source>
</evidence>
<protein>
    <recommendedName>
        <fullName evidence="2">non-specific protein-tyrosine kinase</fullName>
        <ecNumber evidence="2">2.7.10.2</ecNumber>
    </recommendedName>
</protein>
<evidence type="ECO:0000256" key="6">
    <source>
        <dbReference type="ARBA" id="ARBA00022840"/>
    </source>
</evidence>
<dbReference type="EC" id="2.7.10.2" evidence="2"/>
<evidence type="ECO:0000256" key="5">
    <source>
        <dbReference type="ARBA" id="ARBA00022777"/>
    </source>
</evidence>
<dbReference type="PANTHER" id="PTHR32309">
    <property type="entry name" value="TYROSINE-PROTEIN KINASE"/>
    <property type="match status" value="1"/>
</dbReference>
<dbReference type="GO" id="GO:0004715">
    <property type="term" value="F:non-membrane spanning protein tyrosine kinase activity"/>
    <property type="evidence" value="ECO:0007669"/>
    <property type="project" value="UniProtKB-EC"/>
</dbReference>
<evidence type="ECO:0000313" key="12">
    <source>
        <dbReference type="Proteomes" id="UP001198182"/>
    </source>
</evidence>
<feature type="domain" description="AAA" evidence="10">
    <location>
        <begin position="47"/>
        <end position="176"/>
    </location>
</feature>
<dbReference type="InterPro" id="IPR005702">
    <property type="entry name" value="Wzc-like_C"/>
</dbReference>